<dbReference type="OrthoDB" id="2618257at2"/>
<sequence length="104" mass="11498">MSPSPEKEGQVEIRDGEGNVVDWGHIFTSLYLHTSLRKWEIWQHTIPQIAALMQAIGKKIEFQIKISAGGLFGGVSNEDGEVDEEGYRIATEKDIDLIASLLSG</sequence>
<evidence type="ECO:0000313" key="2">
    <source>
        <dbReference type="Proteomes" id="UP000321157"/>
    </source>
</evidence>
<dbReference type="AlphaFoldDB" id="A0A511VAZ0"/>
<protein>
    <submittedName>
        <fullName evidence="1">Uncharacterized protein</fullName>
    </submittedName>
</protein>
<evidence type="ECO:0000313" key="1">
    <source>
        <dbReference type="EMBL" id="GEN36100.1"/>
    </source>
</evidence>
<accession>A0A511VAZ0</accession>
<dbReference type="RefSeq" id="WP_146811711.1">
    <property type="nucleotide sequence ID" value="NZ_BJXX01000167.1"/>
</dbReference>
<dbReference type="Proteomes" id="UP000321157">
    <property type="component" value="Unassembled WGS sequence"/>
</dbReference>
<gene>
    <name evidence="1" type="ORF">ADA01nite_35600</name>
</gene>
<keyword evidence="2" id="KW-1185">Reference proteome</keyword>
<name>A0A511VAZ0_9BACL</name>
<reference evidence="1 2" key="1">
    <citation type="submission" date="2019-07" db="EMBL/GenBank/DDBJ databases">
        <title>Whole genome shotgun sequence of Aneurinibacillus danicus NBRC 102444.</title>
        <authorList>
            <person name="Hosoyama A."/>
            <person name="Uohara A."/>
            <person name="Ohji S."/>
            <person name="Ichikawa N."/>
        </authorList>
    </citation>
    <scope>NUCLEOTIDE SEQUENCE [LARGE SCALE GENOMIC DNA]</scope>
    <source>
        <strain evidence="1 2">NBRC 102444</strain>
    </source>
</reference>
<organism evidence="1 2">
    <name type="scientific">Aneurinibacillus danicus</name>
    <dbReference type="NCBI Taxonomy" id="267746"/>
    <lineage>
        <taxon>Bacteria</taxon>
        <taxon>Bacillati</taxon>
        <taxon>Bacillota</taxon>
        <taxon>Bacilli</taxon>
        <taxon>Bacillales</taxon>
        <taxon>Paenibacillaceae</taxon>
        <taxon>Aneurinibacillus group</taxon>
        <taxon>Aneurinibacillus</taxon>
    </lineage>
</organism>
<dbReference type="EMBL" id="BJXX01000167">
    <property type="protein sequence ID" value="GEN36100.1"/>
    <property type="molecule type" value="Genomic_DNA"/>
</dbReference>
<proteinExistence type="predicted"/>
<comment type="caution">
    <text evidence="1">The sequence shown here is derived from an EMBL/GenBank/DDBJ whole genome shotgun (WGS) entry which is preliminary data.</text>
</comment>